<name>A0A9Q6EJ20_NOSLI</name>
<dbReference type="Proteomes" id="UP000222310">
    <property type="component" value="Unassembled WGS sequence"/>
</dbReference>
<protein>
    <submittedName>
        <fullName evidence="1">Uncharacterized protein</fullName>
    </submittedName>
</protein>
<evidence type="ECO:0000313" key="1">
    <source>
        <dbReference type="EMBL" id="PHJ99419.1"/>
    </source>
</evidence>
<dbReference type="RefSeq" id="WP_099069475.1">
    <property type="nucleotide sequence ID" value="NZ_LAHD01000089.1"/>
</dbReference>
<dbReference type="EMBL" id="LAHD01000089">
    <property type="protein sequence ID" value="PHJ99419.1"/>
    <property type="molecule type" value="Genomic_DNA"/>
</dbReference>
<sequence>MGVSVIYSAIPPSSTLYARLQHEKALTILVVSLFSYGCGIYRFFEIEPEEINEILEDAIETHQQTFGSELEAHQVIAQLQSELRRTCQAYPGIEDRTALLEKSSAEIQERLSQELSRRQISNANEIVQKLIFGDRTLAPTLLPPEESLGLISRELVSQGASILGQIDPEALFVRDQSWEGWCLNGLEHWKNLYLSAAENNEEILVGVA</sequence>
<dbReference type="AlphaFoldDB" id="A0A9Q6EJ20"/>
<organism evidence="1 2">
    <name type="scientific">Nostoc linckia z8</name>
    <dbReference type="NCBI Taxonomy" id="1628746"/>
    <lineage>
        <taxon>Bacteria</taxon>
        <taxon>Bacillati</taxon>
        <taxon>Cyanobacteriota</taxon>
        <taxon>Cyanophyceae</taxon>
        <taxon>Nostocales</taxon>
        <taxon>Nostocaceae</taxon>
        <taxon>Nostoc</taxon>
    </lineage>
</organism>
<comment type="caution">
    <text evidence="1">The sequence shown here is derived from an EMBL/GenBank/DDBJ whole genome shotgun (WGS) entry which is preliminary data.</text>
</comment>
<accession>A0A9Q6EJ20</accession>
<dbReference type="GeneID" id="57092666"/>
<evidence type="ECO:0000313" key="2">
    <source>
        <dbReference type="Proteomes" id="UP000222310"/>
    </source>
</evidence>
<reference evidence="1 2" key="1">
    <citation type="submission" date="2015-02" db="EMBL/GenBank/DDBJ databases">
        <title>Nostoc linckia genome annotation.</title>
        <authorList>
            <person name="Zhou Z."/>
        </authorList>
    </citation>
    <scope>NUCLEOTIDE SEQUENCE [LARGE SCALE GENOMIC DNA]</scope>
    <source>
        <strain evidence="2">z8</strain>
    </source>
</reference>
<proteinExistence type="predicted"/>
<gene>
    <name evidence="1" type="ORF">VF08_25480</name>
</gene>